<protein>
    <submittedName>
        <fullName evidence="1">Uncharacterized protein</fullName>
    </submittedName>
</protein>
<organism evidence="1 2">
    <name type="scientific">Stachybotrys elegans</name>
    <dbReference type="NCBI Taxonomy" id="80388"/>
    <lineage>
        <taxon>Eukaryota</taxon>
        <taxon>Fungi</taxon>
        <taxon>Dikarya</taxon>
        <taxon>Ascomycota</taxon>
        <taxon>Pezizomycotina</taxon>
        <taxon>Sordariomycetes</taxon>
        <taxon>Hypocreomycetidae</taxon>
        <taxon>Hypocreales</taxon>
        <taxon>Stachybotryaceae</taxon>
        <taxon>Stachybotrys</taxon>
    </lineage>
</organism>
<dbReference type="Proteomes" id="UP000813444">
    <property type="component" value="Unassembled WGS sequence"/>
</dbReference>
<name>A0A8K0WRI8_9HYPO</name>
<sequence length="115" mass="13255">MTINKRDWISLFGARNLPWLAGWLDKHQLTYFETSRFNSVWAGDGLLITYIHTSRTCSCESWPTVTRPTDLHHPLFVLPLGICLLFLEHPYLMYPYCALFPLAGLASHELHAHSN</sequence>
<reference evidence="1" key="1">
    <citation type="journal article" date="2021" name="Nat. Commun.">
        <title>Genetic determinants of endophytism in the Arabidopsis root mycobiome.</title>
        <authorList>
            <person name="Mesny F."/>
            <person name="Miyauchi S."/>
            <person name="Thiergart T."/>
            <person name="Pickel B."/>
            <person name="Atanasova L."/>
            <person name="Karlsson M."/>
            <person name="Huettel B."/>
            <person name="Barry K.W."/>
            <person name="Haridas S."/>
            <person name="Chen C."/>
            <person name="Bauer D."/>
            <person name="Andreopoulos W."/>
            <person name="Pangilinan J."/>
            <person name="LaButti K."/>
            <person name="Riley R."/>
            <person name="Lipzen A."/>
            <person name="Clum A."/>
            <person name="Drula E."/>
            <person name="Henrissat B."/>
            <person name="Kohler A."/>
            <person name="Grigoriev I.V."/>
            <person name="Martin F.M."/>
            <person name="Hacquard S."/>
        </authorList>
    </citation>
    <scope>NUCLEOTIDE SEQUENCE</scope>
    <source>
        <strain evidence="1">MPI-CAGE-CH-0235</strain>
    </source>
</reference>
<comment type="caution">
    <text evidence="1">The sequence shown here is derived from an EMBL/GenBank/DDBJ whole genome shotgun (WGS) entry which is preliminary data.</text>
</comment>
<accession>A0A8K0WRI8</accession>
<evidence type="ECO:0000313" key="2">
    <source>
        <dbReference type="Proteomes" id="UP000813444"/>
    </source>
</evidence>
<dbReference type="EMBL" id="JAGPNK010000006">
    <property type="protein sequence ID" value="KAH7320193.1"/>
    <property type="molecule type" value="Genomic_DNA"/>
</dbReference>
<evidence type="ECO:0000313" key="1">
    <source>
        <dbReference type="EMBL" id="KAH7320193.1"/>
    </source>
</evidence>
<proteinExistence type="predicted"/>
<gene>
    <name evidence="1" type="ORF">B0I35DRAFT_430829</name>
</gene>
<dbReference type="AlphaFoldDB" id="A0A8K0WRI8"/>
<keyword evidence="2" id="KW-1185">Reference proteome</keyword>